<evidence type="ECO:0000313" key="2">
    <source>
        <dbReference type="EMBL" id="KAJ8555226.1"/>
    </source>
</evidence>
<dbReference type="Proteomes" id="UP001152561">
    <property type="component" value="Unassembled WGS sequence"/>
</dbReference>
<keyword evidence="1" id="KW-0175">Coiled coil</keyword>
<dbReference type="AlphaFoldDB" id="A0A9Q1MAJ7"/>
<dbReference type="EMBL" id="JAJAGQ010000008">
    <property type="protein sequence ID" value="KAJ8555226.1"/>
    <property type="molecule type" value="Genomic_DNA"/>
</dbReference>
<evidence type="ECO:0000313" key="3">
    <source>
        <dbReference type="Proteomes" id="UP001152561"/>
    </source>
</evidence>
<keyword evidence="3" id="KW-1185">Reference proteome</keyword>
<feature type="coiled-coil region" evidence="1">
    <location>
        <begin position="51"/>
        <end position="78"/>
    </location>
</feature>
<organism evidence="2 3">
    <name type="scientific">Anisodus acutangulus</name>
    <dbReference type="NCBI Taxonomy" id="402998"/>
    <lineage>
        <taxon>Eukaryota</taxon>
        <taxon>Viridiplantae</taxon>
        <taxon>Streptophyta</taxon>
        <taxon>Embryophyta</taxon>
        <taxon>Tracheophyta</taxon>
        <taxon>Spermatophyta</taxon>
        <taxon>Magnoliopsida</taxon>
        <taxon>eudicotyledons</taxon>
        <taxon>Gunneridae</taxon>
        <taxon>Pentapetalae</taxon>
        <taxon>asterids</taxon>
        <taxon>lamiids</taxon>
        <taxon>Solanales</taxon>
        <taxon>Solanaceae</taxon>
        <taxon>Solanoideae</taxon>
        <taxon>Hyoscyameae</taxon>
        <taxon>Anisodus</taxon>
    </lineage>
</organism>
<protein>
    <submittedName>
        <fullName evidence="2">Uncharacterized protein</fullName>
    </submittedName>
</protein>
<accession>A0A9Q1MAJ7</accession>
<evidence type="ECO:0000256" key="1">
    <source>
        <dbReference type="SAM" id="Coils"/>
    </source>
</evidence>
<gene>
    <name evidence="2" type="ORF">K7X08_012722</name>
</gene>
<proteinExistence type="predicted"/>
<comment type="caution">
    <text evidence="2">The sequence shown here is derived from an EMBL/GenBank/DDBJ whole genome shotgun (WGS) entry which is preliminary data.</text>
</comment>
<name>A0A9Q1MAJ7_9SOLA</name>
<reference evidence="3" key="1">
    <citation type="journal article" date="2023" name="Proc. Natl. Acad. Sci. U.S.A.">
        <title>Genomic and structural basis for evolution of tropane alkaloid biosynthesis.</title>
        <authorList>
            <person name="Wanga Y.-J."/>
            <person name="Taina T."/>
            <person name="Yua J.-Y."/>
            <person name="Lia J."/>
            <person name="Xua B."/>
            <person name="Chenc J."/>
            <person name="D'Auriad J.C."/>
            <person name="Huanga J.-P."/>
            <person name="Huanga S.-X."/>
        </authorList>
    </citation>
    <scope>NUCLEOTIDE SEQUENCE [LARGE SCALE GENOMIC DNA]</scope>
    <source>
        <strain evidence="3">cv. KIB-2019</strain>
    </source>
</reference>
<sequence>MVRPFLYPTIGEMEKDHIRNLIPYNDEVVDEGIDALRKEIVDATWINRLVEPRQRKNKEQVDEKIDALREEIDDATLINRKKLVVAVILDGLMMIPHSLISTSLLEAEASRDWFKDQMNEAQTGRDQVKKELKAAET</sequence>